<evidence type="ECO:0000259" key="2">
    <source>
        <dbReference type="PROSITE" id="PS50076"/>
    </source>
</evidence>
<accession>A0A6C0M2P8</accession>
<dbReference type="InterPro" id="IPR002939">
    <property type="entry name" value="DnaJ_C"/>
</dbReference>
<reference evidence="3" key="1">
    <citation type="journal article" date="2020" name="Nature">
        <title>Giant virus diversity and host interactions through global metagenomics.</title>
        <authorList>
            <person name="Schulz F."/>
            <person name="Roux S."/>
            <person name="Paez-Espino D."/>
            <person name="Jungbluth S."/>
            <person name="Walsh D.A."/>
            <person name="Denef V.J."/>
            <person name="McMahon K.D."/>
            <person name="Konstantinidis K.T."/>
            <person name="Eloe-Fadrosh E.A."/>
            <person name="Kyrpides N.C."/>
            <person name="Woyke T."/>
        </authorList>
    </citation>
    <scope>NUCLEOTIDE SEQUENCE</scope>
    <source>
        <strain evidence="3">GVMAG-S-1035124-57</strain>
    </source>
</reference>
<dbReference type="GO" id="GO:0051082">
    <property type="term" value="F:unfolded protein binding"/>
    <property type="evidence" value="ECO:0007669"/>
    <property type="project" value="InterPro"/>
</dbReference>
<dbReference type="InterPro" id="IPR044713">
    <property type="entry name" value="DNJA1/2-like"/>
</dbReference>
<dbReference type="PANTHER" id="PTHR43888">
    <property type="entry name" value="DNAJ-LIKE-2, ISOFORM A-RELATED"/>
    <property type="match status" value="1"/>
</dbReference>
<dbReference type="InterPro" id="IPR036869">
    <property type="entry name" value="J_dom_sf"/>
</dbReference>
<evidence type="ECO:0000313" key="3">
    <source>
        <dbReference type="EMBL" id="QHU36094.1"/>
    </source>
</evidence>
<dbReference type="SMART" id="SM00271">
    <property type="entry name" value="DnaJ"/>
    <property type="match status" value="1"/>
</dbReference>
<dbReference type="Gene3D" id="1.10.287.110">
    <property type="entry name" value="DnaJ domain"/>
    <property type="match status" value="1"/>
</dbReference>
<dbReference type="GO" id="GO:0030544">
    <property type="term" value="F:Hsp70 protein binding"/>
    <property type="evidence" value="ECO:0007669"/>
    <property type="project" value="InterPro"/>
</dbReference>
<dbReference type="Gene3D" id="2.60.260.20">
    <property type="entry name" value="Urease metallochaperone UreE, N-terminal domain"/>
    <property type="match status" value="2"/>
</dbReference>
<dbReference type="AlphaFoldDB" id="A0A6C0M2P8"/>
<feature type="domain" description="J" evidence="2">
    <location>
        <begin position="5"/>
        <end position="70"/>
    </location>
</feature>
<dbReference type="Pfam" id="PF00226">
    <property type="entry name" value="DnaJ"/>
    <property type="match status" value="1"/>
</dbReference>
<dbReference type="InterPro" id="IPR008971">
    <property type="entry name" value="HSP40/DnaJ_pept-bd"/>
</dbReference>
<dbReference type="SUPFAM" id="SSF49493">
    <property type="entry name" value="HSP40/DnaJ peptide-binding domain"/>
    <property type="match status" value="2"/>
</dbReference>
<feature type="region of interest" description="Disordered" evidence="1">
    <location>
        <begin position="140"/>
        <end position="161"/>
    </location>
</feature>
<proteinExistence type="predicted"/>
<evidence type="ECO:0000256" key="1">
    <source>
        <dbReference type="SAM" id="MobiDB-lite"/>
    </source>
</evidence>
<feature type="compositionally biased region" description="Low complexity" evidence="1">
    <location>
        <begin position="142"/>
        <end position="161"/>
    </location>
</feature>
<dbReference type="SUPFAM" id="SSF46565">
    <property type="entry name" value="Chaperone J-domain"/>
    <property type="match status" value="1"/>
</dbReference>
<dbReference type="CDD" id="cd06257">
    <property type="entry name" value="DnaJ"/>
    <property type="match status" value="1"/>
</dbReference>
<dbReference type="GO" id="GO:0006457">
    <property type="term" value="P:protein folding"/>
    <property type="evidence" value="ECO:0007669"/>
    <property type="project" value="InterPro"/>
</dbReference>
<dbReference type="PRINTS" id="PR00625">
    <property type="entry name" value="JDOMAIN"/>
</dbReference>
<dbReference type="Pfam" id="PF01556">
    <property type="entry name" value="DnaJ_C"/>
    <property type="match status" value="1"/>
</dbReference>
<dbReference type="PROSITE" id="PS50076">
    <property type="entry name" value="DNAJ_2"/>
    <property type="match status" value="1"/>
</dbReference>
<organism evidence="3">
    <name type="scientific">viral metagenome</name>
    <dbReference type="NCBI Taxonomy" id="1070528"/>
    <lineage>
        <taxon>unclassified sequences</taxon>
        <taxon>metagenomes</taxon>
        <taxon>organismal metagenomes</taxon>
    </lineage>
</organism>
<dbReference type="CDD" id="cd10747">
    <property type="entry name" value="DnaJ_C"/>
    <property type="match status" value="1"/>
</dbReference>
<name>A0A6C0M2P8_9ZZZZ</name>
<protein>
    <recommendedName>
        <fullName evidence="2">J domain-containing protein</fullName>
    </recommendedName>
</protein>
<sequence>MPFKSHYDVLQVDSRATHDEIKRAFRRLSMELHPDKNGNSEESKRAFQEINEAYNVVGDPEKRGNYDFELQMGIGGHRMGPMGMGPMGMGPMGMGPINPLDMLFAAMHSQQNAQNANPMFEAMFGMGGPRIIIHNFTQNMNDASPGSGPESESGLGAGLGAASDPGSDINVIMSLPLTEAYNGSQHPLLIQYEDESHEIHSENIAIHIPPRIPNGCTMSIPDKGNVIPNSGGRRGALHLEISIEEHPAFRRDGDDLVVEHRVSLKDALCGFAFDLVHLNGRNYKFNCKPCSITASMNETKILPGLGYNESGALKIRFSIELPTSLTEEQIAALSTIL</sequence>
<dbReference type="EMBL" id="MN740632">
    <property type="protein sequence ID" value="QHU36094.1"/>
    <property type="molecule type" value="Genomic_DNA"/>
</dbReference>
<dbReference type="InterPro" id="IPR001623">
    <property type="entry name" value="DnaJ_domain"/>
</dbReference>